<evidence type="ECO:0000313" key="2">
    <source>
        <dbReference type="EMBL" id="MBR7791846.1"/>
    </source>
</evidence>
<gene>
    <name evidence="2" type="ORF">KDM87_04495</name>
</gene>
<evidence type="ECO:0000256" key="1">
    <source>
        <dbReference type="SAM" id="MobiDB-lite"/>
    </source>
</evidence>
<sequence>MKICTVWGDMSSDKSSENYPTDLFCDECFSEMRADEEDSRVVSSQEDDGSYGDTCSNCGKTAAEEIEEQST</sequence>
<feature type="region of interest" description="Disordered" evidence="1">
    <location>
        <begin position="36"/>
        <end position="55"/>
    </location>
</feature>
<name>A0ABS5GZF4_9BURK</name>
<protein>
    <submittedName>
        <fullName evidence="2">Uncharacterized protein</fullName>
    </submittedName>
</protein>
<accession>A0ABS5GZF4</accession>
<proteinExistence type="predicted"/>
<reference evidence="2 3" key="1">
    <citation type="submission" date="2021-04" db="EMBL/GenBank/DDBJ databases">
        <title>novel species isolated from subtropical streams in China.</title>
        <authorList>
            <person name="Lu H."/>
        </authorList>
    </citation>
    <scope>NUCLEOTIDE SEQUENCE [LARGE SCALE GENOMIC DNA]</scope>
    <source>
        <strain evidence="2 3">FT147W</strain>
    </source>
</reference>
<evidence type="ECO:0000313" key="3">
    <source>
        <dbReference type="Proteomes" id="UP000682982"/>
    </source>
</evidence>
<keyword evidence="3" id="KW-1185">Reference proteome</keyword>
<dbReference type="Proteomes" id="UP000682982">
    <property type="component" value="Unassembled WGS sequence"/>
</dbReference>
<dbReference type="EMBL" id="JAGSPK010000002">
    <property type="protein sequence ID" value="MBR7791846.1"/>
    <property type="molecule type" value="Genomic_DNA"/>
</dbReference>
<comment type="caution">
    <text evidence="2">The sequence shown here is derived from an EMBL/GenBank/DDBJ whole genome shotgun (WGS) entry which is preliminary data.</text>
</comment>
<dbReference type="RefSeq" id="WP_212677990.1">
    <property type="nucleotide sequence ID" value="NZ_JAGSPK010000002.1"/>
</dbReference>
<organism evidence="2 3">
    <name type="scientific">Undibacterium rivi</name>
    <dbReference type="NCBI Taxonomy" id="2828729"/>
    <lineage>
        <taxon>Bacteria</taxon>
        <taxon>Pseudomonadati</taxon>
        <taxon>Pseudomonadota</taxon>
        <taxon>Betaproteobacteria</taxon>
        <taxon>Burkholderiales</taxon>
        <taxon>Oxalobacteraceae</taxon>
        <taxon>Undibacterium</taxon>
    </lineage>
</organism>